<protein>
    <recommendedName>
        <fullName evidence="3">Reelin domain-containing protein</fullName>
    </recommendedName>
</protein>
<evidence type="ECO:0000259" key="3">
    <source>
        <dbReference type="Pfam" id="PF02014"/>
    </source>
</evidence>
<dbReference type="EMBL" id="KQ965754">
    <property type="protein sequence ID" value="KXS16335.1"/>
    <property type="molecule type" value="Genomic_DNA"/>
</dbReference>
<name>A0A139AIW5_GONPJ</name>
<dbReference type="AlphaFoldDB" id="A0A139AIW5"/>
<evidence type="ECO:0000256" key="1">
    <source>
        <dbReference type="SAM" id="MobiDB-lite"/>
    </source>
</evidence>
<feature type="signal peptide" evidence="2">
    <location>
        <begin position="1"/>
        <end position="22"/>
    </location>
</feature>
<keyword evidence="2" id="KW-0732">Signal</keyword>
<dbReference type="Proteomes" id="UP000070544">
    <property type="component" value="Unassembled WGS sequence"/>
</dbReference>
<feature type="chain" id="PRO_5007296205" description="Reelin domain-containing protein" evidence="2">
    <location>
        <begin position="23"/>
        <end position="321"/>
    </location>
</feature>
<keyword evidence="5" id="KW-1185">Reference proteome</keyword>
<dbReference type="Pfam" id="PF02014">
    <property type="entry name" value="Reeler"/>
    <property type="match status" value="1"/>
</dbReference>
<evidence type="ECO:0000313" key="5">
    <source>
        <dbReference type="Proteomes" id="UP000070544"/>
    </source>
</evidence>
<feature type="region of interest" description="Disordered" evidence="1">
    <location>
        <begin position="299"/>
        <end position="321"/>
    </location>
</feature>
<organism evidence="4 5">
    <name type="scientific">Gonapodya prolifera (strain JEL478)</name>
    <name type="common">Monoblepharis prolifera</name>
    <dbReference type="NCBI Taxonomy" id="1344416"/>
    <lineage>
        <taxon>Eukaryota</taxon>
        <taxon>Fungi</taxon>
        <taxon>Fungi incertae sedis</taxon>
        <taxon>Chytridiomycota</taxon>
        <taxon>Chytridiomycota incertae sedis</taxon>
        <taxon>Monoblepharidomycetes</taxon>
        <taxon>Monoblepharidales</taxon>
        <taxon>Gonapodyaceae</taxon>
        <taxon>Gonapodya</taxon>
    </lineage>
</organism>
<evidence type="ECO:0000313" key="4">
    <source>
        <dbReference type="EMBL" id="KXS16335.1"/>
    </source>
</evidence>
<dbReference type="InterPro" id="IPR042307">
    <property type="entry name" value="Reeler_sf"/>
</dbReference>
<dbReference type="InterPro" id="IPR002861">
    <property type="entry name" value="Reeler_dom"/>
</dbReference>
<proteinExistence type="predicted"/>
<sequence>MTVASLLVSAIAAVGSLGLAHAFPQGGAPVCLYADTTSAQMTNVHGTGMAAAATMKVTPMGAAYQVSLTGITSYNGLILWVRDAAGTQHVGAFDMAGLANVGLRGKDCTAMSGASSGANSTLGHFMANAKTQLSFTWTPDAAVTPGMQLVAEAVVVGAKKTQWSNSNPAMFIAGTPAAAGNGAAAAGNAAAAAPTSSAAATGGNAAAATTKAKATATTKDQAVATTAAAAVPTAAAGGAAAAPSIGATMTLPGGGMCVVLATNAPAAATPVVQADPVAAAAATTPAAANVAAAATTKAKKAKKTKATKKNKRAVPTQAVSV</sequence>
<feature type="domain" description="Reelin" evidence="3">
    <location>
        <begin position="58"/>
        <end position="163"/>
    </location>
</feature>
<dbReference type="OrthoDB" id="10455545at2759"/>
<accession>A0A139AIW5</accession>
<evidence type="ECO:0000256" key="2">
    <source>
        <dbReference type="SAM" id="SignalP"/>
    </source>
</evidence>
<reference evidence="4 5" key="1">
    <citation type="journal article" date="2015" name="Genome Biol. Evol.">
        <title>Phylogenomic analyses indicate that early fungi evolved digesting cell walls of algal ancestors of land plants.</title>
        <authorList>
            <person name="Chang Y."/>
            <person name="Wang S."/>
            <person name="Sekimoto S."/>
            <person name="Aerts A.L."/>
            <person name="Choi C."/>
            <person name="Clum A."/>
            <person name="LaButti K.M."/>
            <person name="Lindquist E.A."/>
            <person name="Yee Ngan C."/>
            <person name="Ohm R.A."/>
            <person name="Salamov A.A."/>
            <person name="Grigoriev I.V."/>
            <person name="Spatafora J.W."/>
            <person name="Berbee M.L."/>
        </authorList>
    </citation>
    <scope>NUCLEOTIDE SEQUENCE [LARGE SCALE GENOMIC DNA]</scope>
    <source>
        <strain evidence="4 5">JEL478</strain>
    </source>
</reference>
<dbReference type="Gene3D" id="2.60.40.4060">
    <property type="entry name" value="Reeler domain"/>
    <property type="match status" value="1"/>
</dbReference>
<gene>
    <name evidence="4" type="ORF">M427DRAFT_69290</name>
</gene>
<feature type="compositionally biased region" description="Basic residues" evidence="1">
    <location>
        <begin position="299"/>
        <end position="312"/>
    </location>
</feature>